<reference evidence="1 2" key="1">
    <citation type="submission" date="2018-11" db="EMBL/GenBank/DDBJ databases">
        <authorList>
            <consortium name="Pathogen Informatics"/>
        </authorList>
    </citation>
    <scope>NUCLEOTIDE SEQUENCE [LARGE SCALE GENOMIC DNA]</scope>
</reference>
<proteinExistence type="predicted"/>
<name>A0A183G4P4_HELPZ</name>
<sequence>MCVTKFMYLSSPESCCTSAVIFIAAKILEIVSGLTEAAAPGRAKDHILNNPAFVGRETDTNLVMHIGEVSSVRKRRIVLNKVMTARNRIH</sequence>
<evidence type="ECO:0000313" key="1">
    <source>
        <dbReference type="EMBL" id="VDP06159.1"/>
    </source>
</evidence>
<dbReference type="EMBL" id="UZAH01029456">
    <property type="protein sequence ID" value="VDP06159.1"/>
    <property type="molecule type" value="Genomic_DNA"/>
</dbReference>
<accession>A0A183G4P4</accession>
<organism evidence="2 3">
    <name type="scientific">Heligmosomoides polygyrus</name>
    <name type="common">Parasitic roundworm</name>
    <dbReference type="NCBI Taxonomy" id="6339"/>
    <lineage>
        <taxon>Eukaryota</taxon>
        <taxon>Metazoa</taxon>
        <taxon>Ecdysozoa</taxon>
        <taxon>Nematoda</taxon>
        <taxon>Chromadorea</taxon>
        <taxon>Rhabditida</taxon>
        <taxon>Rhabditina</taxon>
        <taxon>Rhabditomorpha</taxon>
        <taxon>Strongyloidea</taxon>
        <taxon>Heligmosomidae</taxon>
        <taxon>Heligmosomoides</taxon>
    </lineage>
</organism>
<accession>A0A3P8E1A6</accession>
<keyword evidence="2" id="KW-1185">Reference proteome</keyword>
<reference evidence="3" key="2">
    <citation type="submission" date="2019-09" db="UniProtKB">
        <authorList>
            <consortium name="WormBaseParasite"/>
        </authorList>
    </citation>
    <scope>IDENTIFICATION</scope>
</reference>
<evidence type="ECO:0000313" key="3">
    <source>
        <dbReference type="WBParaSite" id="HPBE_0001650701-mRNA-1"/>
    </source>
</evidence>
<gene>
    <name evidence="1" type="ORF">HPBE_LOCUS16506</name>
</gene>
<protein>
    <submittedName>
        <fullName evidence="3">GMC_oxred_C domain-containing protein</fullName>
    </submittedName>
</protein>
<dbReference type="WBParaSite" id="HPBE_0001650701-mRNA-1">
    <property type="protein sequence ID" value="HPBE_0001650701-mRNA-1"/>
    <property type="gene ID" value="HPBE_0001650701"/>
</dbReference>
<evidence type="ECO:0000313" key="2">
    <source>
        <dbReference type="Proteomes" id="UP000050761"/>
    </source>
</evidence>
<dbReference type="Proteomes" id="UP000050761">
    <property type="component" value="Unassembled WGS sequence"/>
</dbReference>
<dbReference type="AlphaFoldDB" id="A0A183G4P4"/>
<dbReference type="OrthoDB" id="2016523at2759"/>